<proteinExistence type="predicted"/>
<dbReference type="AlphaFoldDB" id="A0A845SAV3"/>
<dbReference type="SUPFAM" id="SSF50129">
    <property type="entry name" value="GroES-like"/>
    <property type="match status" value="1"/>
</dbReference>
<evidence type="ECO:0000313" key="4">
    <source>
        <dbReference type="Proteomes" id="UP000572953"/>
    </source>
</evidence>
<feature type="non-terminal residue" evidence="3">
    <location>
        <position position="88"/>
    </location>
</feature>
<dbReference type="Proteomes" id="UP000572953">
    <property type="component" value="Unassembled WGS sequence"/>
</dbReference>
<dbReference type="InterPro" id="IPR011032">
    <property type="entry name" value="GroES-like_sf"/>
</dbReference>
<dbReference type="InterPro" id="IPR013154">
    <property type="entry name" value="ADH-like_N"/>
</dbReference>
<organism evidence="3 4">
    <name type="scientific">Candidatus Fonsibacter lacus</name>
    <dbReference type="NCBI Taxonomy" id="2576439"/>
    <lineage>
        <taxon>Bacteria</taxon>
        <taxon>Pseudomonadati</taxon>
        <taxon>Pseudomonadota</taxon>
        <taxon>Alphaproteobacteria</taxon>
        <taxon>Candidatus Pelagibacterales</taxon>
        <taxon>Candidatus Pelagibacterales incertae sedis</taxon>
        <taxon>Candidatus Fonsibacter</taxon>
    </lineage>
</organism>
<sequence length="88" mass="9407">MVKAIRITETGKANVMKFVDVELKSLAPNEVLIKNKAIGLNYIDVYHRSGTYPLPLPTGIGLEAAGIIEDVGSAVTEFKVGDRVAHAA</sequence>
<comment type="caution">
    <text evidence="3">The sequence shown here is derived from an EMBL/GenBank/DDBJ whole genome shotgun (WGS) entry which is preliminary data.</text>
</comment>
<gene>
    <name evidence="3" type="ORF">EBV78_03425</name>
</gene>
<evidence type="ECO:0000256" key="1">
    <source>
        <dbReference type="ARBA" id="ARBA00022857"/>
    </source>
</evidence>
<accession>A0A845SAV3</accession>
<dbReference type="PANTHER" id="PTHR44154">
    <property type="entry name" value="QUINONE OXIDOREDUCTASE"/>
    <property type="match status" value="1"/>
</dbReference>
<evidence type="ECO:0000259" key="2">
    <source>
        <dbReference type="Pfam" id="PF08240"/>
    </source>
</evidence>
<feature type="domain" description="Alcohol dehydrogenase-like N-terminal" evidence="2">
    <location>
        <begin position="28"/>
        <end position="85"/>
    </location>
</feature>
<dbReference type="PANTHER" id="PTHR44154:SF1">
    <property type="entry name" value="QUINONE OXIDOREDUCTASE"/>
    <property type="match status" value="1"/>
</dbReference>
<dbReference type="InterPro" id="IPR051603">
    <property type="entry name" value="Zinc-ADH_QOR/CCCR"/>
</dbReference>
<keyword evidence="1" id="KW-0521">NADP</keyword>
<dbReference type="Gene3D" id="3.90.180.10">
    <property type="entry name" value="Medium-chain alcohol dehydrogenases, catalytic domain"/>
    <property type="match status" value="1"/>
</dbReference>
<dbReference type="Pfam" id="PF08240">
    <property type="entry name" value="ADH_N"/>
    <property type="match status" value="1"/>
</dbReference>
<name>A0A845SAV3_9PROT</name>
<reference evidence="3 4" key="1">
    <citation type="submission" date="2018-10" db="EMBL/GenBank/DDBJ databases">
        <title>Iterative Subtractive Binning of Freshwater Chronoseries Metagenomes Recovers Nearly Complete Genomes from over Four Hundred Novel Species.</title>
        <authorList>
            <person name="Rodriguez-R L.M."/>
            <person name="Tsementzi D."/>
            <person name="Luo C."/>
            <person name="Konstantinidis K.T."/>
        </authorList>
    </citation>
    <scope>NUCLEOTIDE SEQUENCE [LARGE SCALE GENOMIC DNA]</scope>
    <source>
        <strain evidence="3">WB7_2B_003</strain>
    </source>
</reference>
<evidence type="ECO:0000313" key="3">
    <source>
        <dbReference type="EMBL" id="NCU63124.1"/>
    </source>
</evidence>
<protein>
    <submittedName>
        <fullName evidence="3">Quinone oxidoreductase</fullName>
    </submittedName>
</protein>
<dbReference type="EMBL" id="RGGN01000124">
    <property type="protein sequence ID" value="NCU63124.1"/>
    <property type="molecule type" value="Genomic_DNA"/>
</dbReference>